<comment type="caution">
    <text evidence="1">The sequence shown here is derived from an EMBL/GenBank/DDBJ whole genome shotgun (WGS) entry which is preliminary data.</text>
</comment>
<protein>
    <submittedName>
        <fullName evidence="1">Uncharacterized protein</fullName>
    </submittedName>
</protein>
<dbReference type="Proteomes" id="UP000593564">
    <property type="component" value="Unassembled WGS sequence"/>
</dbReference>
<keyword evidence="2" id="KW-1185">Reference proteome</keyword>
<proteinExistence type="predicted"/>
<reference evidence="2" key="1">
    <citation type="journal article" date="2020" name="Nat. Commun.">
        <title>Genome assembly of wild tea tree DASZ reveals pedigree and selection history of tea varieties.</title>
        <authorList>
            <person name="Zhang W."/>
            <person name="Zhang Y."/>
            <person name="Qiu H."/>
            <person name="Guo Y."/>
            <person name="Wan H."/>
            <person name="Zhang X."/>
            <person name="Scossa F."/>
            <person name="Alseekh S."/>
            <person name="Zhang Q."/>
            <person name="Wang P."/>
            <person name="Xu L."/>
            <person name="Schmidt M.H."/>
            <person name="Jia X."/>
            <person name="Li D."/>
            <person name="Zhu A."/>
            <person name="Guo F."/>
            <person name="Chen W."/>
            <person name="Ni D."/>
            <person name="Usadel B."/>
            <person name="Fernie A.R."/>
            <person name="Wen W."/>
        </authorList>
    </citation>
    <scope>NUCLEOTIDE SEQUENCE [LARGE SCALE GENOMIC DNA]</scope>
    <source>
        <strain evidence="2">cv. G240</strain>
    </source>
</reference>
<evidence type="ECO:0000313" key="1">
    <source>
        <dbReference type="EMBL" id="KAF5948824.1"/>
    </source>
</evidence>
<sequence length="163" mass="17957">MFKERVANVVVVGGTQNDVVLCTSVMSVKNYNMGAKINFPKQFMHRTRQFLNGSKDMKRAGSSWKQLGVVKTNHIFREGNGCVDRLANGQLTRPVGIVVFVVMPACIVNILASDSQGLAKGCKGTKVHQWGISPMVPTRQGCPYLAAIPQWPFLKNFCKIAKC</sequence>
<name>A0A7J7HAC8_CAMSI</name>
<dbReference type="AlphaFoldDB" id="A0A7J7HAC8"/>
<accession>A0A7J7HAC8</accession>
<gene>
    <name evidence="1" type="ORF">HYC85_014781</name>
</gene>
<reference evidence="1 2" key="2">
    <citation type="submission" date="2020-07" db="EMBL/GenBank/DDBJ databases">
        <title>Genome assembly of wild tea tree DASZ reveals pedigree and selection history of tea varieties.</title>
        <authorList>
            <person name="Zhang W."/>
        </authorList>
    </citation>
    <scope>NUCLEOTIDE SEQUENCE [LARGE SCALE GENOMIC DNA]</scope>
    <source>
        <strain evidence="2">cv. G240</strain>
        <tissue evidence="1">Leaf</tissue>
    </source>
</reference>
<dbReference type="EMBL" id="JACBKZ010000006">
    <property type="protein sequence ID" value="KAF5948824.1"/>
    <property type="molecule type" value="Genomic_DNA"/>
</dbReference>
<organism evidence="1 2">
    <name type="scientific">Camellia sinensis</name>
    <name type="common">Tea plant</name>
    <name type="synonym">Thea sinensis</name>
    <dbReference type="NCBI Taxonomy" id="4442"/>
    <lineage>
        <taxon>Eukaryota</taxon>
        <taxon>Viridiplantae</taxon>
        <taxon>Streptophyta</taxon>
        <taxon>Embryophyta</taxon>
        <taxon>Tracheophyta</taxon>
        <taxon>Spermatophyta</taxon>
        <taxon>Magnoliopsida</taxon>
        <taxon>eudicotyledons</taxon>
        <taxon>Gunneridae</taxon>
        <taxon>Pentapetalae</taxon>
        <taxon>asterids</taxon>
        <taxon>Ericales</taxon>
        <taxon>Theaceae</taxon>
        <taxon>Camellia</taxon>
    </lineage>
</organism>
<evidence type="ECO:0000313" key="2">
    <source>
        <dbReference type="Proteomes" id="UP000593564"/>
    </source>
</evidence>